<dbReference type="Pfam" id="PF09347">
    <property type="entry name" value="DUF1989"/>
    <property type="match status" value="1"/>
</dbReference>
<evidence type="ECO:0000313" key="2">
    <source>
        <dbReference type="EMBL" id="MBP1859998.1"/>
    </source>
</evidence>
<keyword evidence="3" id="KW-1185">Reference proteome</keyword>
<comment type="caution">
    <text evidence="2">The sequence shown here is derived from an EMBL/GenBank/DDBJ whole genome shotgun (WGS) entry which is preliminary data.</text>
</comment>
<gene>
    <name evidence="2" type="ORF">J2Z75_003519</name>
</gene>
<evidence type="ECO:0000313" key="3">
    <source>
        <dbReference type="Proteomes" id="UP000823786"/>
    </source>
</evidence>
<dbReference type="InterPro" id="IPR018959">
    <property type="entry name" value="DUF1989"/>
</dbReference>
<accession>A0ABS4EPY8</accession>
<proteinExistence type="predicted"/>
<dbReference type="EMBL" id="JAGGJV010000006">
    <property type="protein sequence ID" value="MBP1859998.1"/>
    <property type="molecule type" value="Genomic_DNA"/>
</dbReference>
<dbReference type="Proteomes" id="UP000823786">
    <property type="component" value="Unassembled WGS sequence"/>
</dbReference>
<dbReference type="PANTHER" id="PTHR31527:SF0">
    <property type="entry name" value="RE64534P"/>
    <property type="match status" value="1"/>
</dbReference>
<dbReference type="RefSeq" id="WP_209854006.1">
    <property type="nucleotide sequence ID" value="NZ_JAGGJV010000006.1"/>
</dbReference>
<sequence length="207" mass="22203">MGEYSDIVPAGEGRAYIMRAGQAAIITNTHGSQVVDLWAVSAEDANEVSSMDHTRSVASSIYFESGMSVVSNRRRRMLALVGDSAGLRHDTLLCPCNGELYQELGCEGYHRSCADNFHEAMSGSGREVPFTPASLNLFMNVPVNEDGRVERLPPASKAGDCVTLRAEMDILLVLSACPQDVTPINGAARTPMDVAVRILSKSSPEAV</sequence>
<name>A0ABS4EPY8_9HYPH</name>
<feature type="domain" description="DUF1989" evidence="1">
    <location>
        <begin position="7"/>
        <end position="171"/>
    </location>
</feature>
<protein>
    <submittedName>
        <fullName evidence="2">Uncharacterized protein YcgI (DUF1989 family)</fullName>
    </submittedName>
</protein>
<reference evidence="2 3" key="1">
    <citation type="submission" date="2021-03" db="EMBL/GenBank/DDBJ databases">
        <title>Genomic Encyclopedia of Type Strains, Phase IV (KMG-IV): sequencing the most valuable type-strain genomes for metagenomic binning, comparative biology and taxonomic classification.</title>
        <authorList>
            <person name="Goeker M."/>
        </authorList>
    </citation>
    <scope>NUCLEOTIDE SEQUENCE [LARGE SCALE GENOMIC DNA]</scope>
    <source>
        <strain evidence="2 3">DSM 26427</strain>
    </source>
</reference>
<dbReference type="PANTHER" id="PTHR31527">
    <property type="entry name" value="RE64534P"/>
    <property type="match status" value="1"/>
</dbReference>
<organism evidence="2 3">
    <name type="scientific">Rhizobium herbae</name>
    <dbReference type="NCBI Taxonomy" id="508661"/>
    <lineage>
        <taxon>Bacteria</taxon>
        <taxon>Pseudomonadati</taxon>
        <taxon>Pseudomonadota</taxon>
        <taxon>Alphaproteobacteria</taxon>
        <taxon>Hyphomicrobiales</taxon>
        <taxon>Rhizobiaceae</taxon>
        <taxon>Rhizobium/Agrobacterium group</taxon>
        <taxon>Rhizobium</taxon>
    </lineage>
</organism>
<evidence type="ECO:0000259" key="1">
    <source>
        <dbReference type="Pfam" id="PF09347"/>
    </source>
</evidence>